<reference evidence="1 2" key="1">
    <citation type="submission" date="2016-10" db="EMBL/GenBank/DDBJ databases">
        <title>Comparative genomics of Bacillus thuringiensis reveals a path to pathogens against multiple invertebrate hosts.</title>
        <authorList>
            <person name="Zheng J."/>
            <person name="Gao Q."/>
            <person name="Liu H."/>
            <person name="Peng D."/>
            <person name="Ruan L."/>
            <person name="Sun M."/>
        </authorList>
    </citation>
    <scope>NUCLEOTIDE SEQUENCE [LARGE SCALE GENOMIC DNA]</scope>
    <source>
        <strain evidence="1">BGSC 4AC1</strain>
    </source>
</reference>
<name>A0A242VYW1_BACTU</name>
<dbReference type="Proteomes" id="UP000195152">
    <property type="component" value="Unassembled WGS sequence"/>
</dbReference>
<sequence length="135" mass="15325">MRCYGPVITDEDYEKAAKNGISKSNVYQRVNEYGWDLERAITVPIRKRKGGINAGMITLAERNGISKPTLFKRIKNGMDPYEAATKPKGYAAHLELARKNGIKDVTFYQRVKRGMNPYEAATKPVMNRKEVQQIS</sequence>
<organism evidence="1 2">
    <name type="scientific">Bacillus thuringiensis serovar mexicanensis</name>
    <dbReference type="NCBI Taxonomy" id="180868"/>
    <lineage>
        <taxon>Bacteria</taxon>
        <taxon>Bacillati</taxon>
        <taxon>Bacillota</taxon>
        <taxon>Bacilli</taxon>
        <taxon>Bacillales</taxon>
        <taxon>Bacillaceae</taxon>
        <taxon>Bacillus</taxon>
        <taxon>Bacillus cereus group</taxon>
    </lineage>
</organism>
<dbReference type="RefSeq" id="WP_001203920.1">
    <property type="nucleotide sequence ID" value="NZ_NFCF01000117.1"/>
</dbReference>
<proteinExistence type="predicted"/>
<protein>
    <submittedName>
        <fullName evidence="1">Uncharacterized protein</fullName>
    </submittedName>
</protein>
<dbReference type="AlphaFoldDB" id="A0A242VYW1"/>
<accession>A0A242VYW1</accession>
<evidence type="ECO:0000313" key="1">
    <source>
        <dbReference type="EMBL" id="OTW44022.1"/>
    </source>
</evidence>
<comment type="caution">
    <text evidence="1">The sequence shown here is derived from an EMBL/GenBank/DDBJ whole genome shotgun (WGS) entry which is preliminary data.</text>
</comment>
<evidence type="ECO:0000313" key="2">
    <source>
        <dbReference type="Proteomes" id="UP000195152"/>
    </source>
</evidence>
<gene>
    <name evidence="1" type="ORF">BK699_33540</name>
</gene>
<dbReference type="EMBL" id="NFCF01000117">
    <property type="protein sequence ID" value="OTW44022.1"/>
    <property type="molecule type" value="Genomic_DNA"/>
</dbReference>